<keyword evidence="1" id="KW-0812">Transmembrane</keyword>
<sequence>MLNKRGESKIGCLIYLVIFAYIGYLLIQVAPVFYNKEELRDQLDIAARSYYQLKDRPEVLYNMILKKARELQIPLRRQDIRIKIRRGEVEISAEYEVEIDFLFTKKIFVMRPSASMPIYDF</sequence>
<name>A0A7R6PT29_9BACT</name>
<accession>A0A7R6PT29</accession>
<dbReference type="Proteomes" id="UP000595564">
    <property type="component" value="Chromosome"/>
</dbReference>
<proteinExistence type="predicted"/>
<dbReference type="KEGG" id="thyd:TTHT_0526"/>
<evidence type="ECO:0008006" key="4">
    <source>
        <dbReference type="Google" id="ProtNLM"/>
    </source>
</evidence>
<keyword evidence="1" id="KW-1133">Transmembrane helix</keyword>
<evidence type="ECO:0000256" key="1">
    <source>
        <dbReference type="SAM" id="Phobius"/>
    </source>
</evidence>
<dbReference type="EMBL" id="AP017470">
    <property type="protein sequence ID" value="BBB32112.1"/>
    <property type="molecule type" value="Genomic_DNA"/>
</dbReference>
<reference evidence="2 3" key="1">
    <citation type="journal article" date="2012" name="Extremophiles">
        <title>Thermotomaculum hydrothermale gen. nov., sp. nov., a novel heterotrophic thermophile within the phylum Acidobacteria from a deep-sea hydrothermal vent chimney in the Southern Okinawa Trough.</title>
        <authorList>
            <person name="Izumi H."/>
            <person name="Nunoura T."/>
            <person name="Miyazaki M."/>
            <person name="Mino S."/>
            <person name="Toki T."/>
            <person name="Takai K."/>
            <person name="Sako Y."/>
            <person name="Sawabe T."/>
            <person name="Nakagawa S."/>
        </authorList>
    </citation>
    <scope>NUCLEOTIDE SEQUENCE [LARGE SCALE GENOMIC DNA]</scope>
    <source>
        <strain evidence="2 3">AC55</strain>
    </source>
</reference>
<protein>
    <recommendedName>
        <fullName evidence="4">DUF4845 domain-containing protein</fullName>
    </recommendedName>
</protein>
<evidence type="ECO:0000313" key="3">
    <source>
        <dbReference type="Proteomes" id="UP000595564"/>
    </source>
</evidence>
<feature type="transmembrane region" description="Helical" evidence="1">
    <location>
        <begin position="12"/>
        <end position="34"/>
    </location>
</feature>
<dbReference type="RefSeq" id="WP_201328453.1">
    <property type="nucleotide sequence ID" value="NZ_AP017470.1"/>
</dbReference>
<evidence type="ECO:0000313" key="2">
    <source>
        <dbReference type="EMBL" id="BBB32112.1"/>
    </source>
</evidence>
<organism evidence="2 3">
    <name type="scientific">Thermotomaculum hydrothermale</name>
    <dbReference type="NCBI Taxonomy" id="981385"/>
    <lineage>
        <taxon>Bacteria</taxon>
        <taxon>Pseudomonadati</taxon>
        <taxon>Acidobacteriota</taxon>
        <taxon>Holophagae</taxon>
        <taxon>Thermotomaculales</taxon>
        <taxon>Thermotomaculaceae</taxon>
        <taxon>Thermotomaculum</taxon>
    </lineage>
</organism>
<dbReference type="AlphaFoldDB" id="A0A7R6PT29"/>
<gene>
    <name evidence="2" type="ORF">TTHT_0526</name>
</gene>
<keyword evidence="1" id="KW-0472">Membrane</keyword>
<keyword evidence="3" id="KW-1185">Reference proteome</keyword>